<accession>A0AAP0ISK7</accession>
<comment type="caution">
    <text evidence="2">The sequence shown here is derived from an EMBL/GenBank/DDBJ whole genome shotgun (WGS) entry which is preliminary data.</text>
</comment>
<reference evidence="2 3" key="1">
    <citation type="submission" date="2024-01" db="EMBL/GenBank/DDBJ databases">
        <title>Genome assemblies of Stephania.</title>
        <authorList>
            <person name="Yang L."/>
        </authorList>
    </citation>
    <scope>NUCLEOTIDE SEQUENCE [LARGE SCALE GENOMIC DNA]</scope>
    <source>
        <strain evidence="2">YNDBR</strain>
        <tissue evidence="2">Leaf</tissue>
    </source>
</reference>
<dbReference type="InterPro" id="IPR006734">
    <property type="entry name" value="PLATZ"/>
</dbReference>
<evidence type="ECO:0008006" key="4">
    <source>
        <dbReference type="Google" id="ProtNLM"/>
    </source>
</evidence>
<dbReference type="Proteomes" id="UP001420932">
    <property type="component" value="Unassembled WGS sequence"/>
</dbReference>
<protein>
    <recommendedName>
        <fullName evidence="4">PLATZ transcription factor family protein</fullName>
    </recommendedName>
</protein>
<gene>
    <name evidence="2" type="ORF">Syun_018598</name>
</gene>
<dbReference type="AlphaFoldDB" id="A0AAP0ISK7"/>
<evidence type="ECO:0000313" key="2">
    <source>
        <dbReference type="EMBL" id="KAK9120981.1"/>
    </source>
</evidence>
<dbReference type="PANTHER" id="PTHR31065">
    <property type="entry name" value="PLATZ TRANSCRIPTION FACTOR FAMILY PROTEIN"/>
    <property type="match status" value="1"/>
</dbReference>
<name>A0AAP0ISK7_9MAGN</name>
<keyword evidence="3" id="KW-1185">Reference proteome</keyword>
<sequence length="131" mass="15220">MRSVVFVAIAAVVSNFLQGWDNATIAVRGRCRRLRRFCREYVEGKMSQVRRYVYHDVVRLDDLEKLIDCSYVQPYIINSAKVVFLKQKPHSRPCKGSANICLKCDRILQDPFHCCSLSCKVHEFKPSDQLH</sequence>
<organism evidence="2 3">
    <name type="scientific">Stephania yunnanensis</name>
    <dbReference type="NCBI Taxonomy" id="152371"/>
    <lineage>
        <taxon>Eukaryota</taxon>
        <taxon>Viridiplantae</taxon>
        <taxon>Streptophyta</taxon>
        <taxon>Embryophyta</taxon>
        <taxon>Tracheophyta</taxon>
        <taxon>Spermatophyta</taxon>
        <taxon>Magnoliopsida</taxon>
        <taxon>Ranunculales</taxon>
        <taxon>Menispermaceae</taxon>
        <taxon>Menispermoideae</taxon>
        <taxon>Cissampelideae</taxon>
        <taxon>Stephania</taxon>
    </lineage>
</organism>
<feature type="chain" id="PRO_5042943226" description="PLATZ transcription factor family protein" evidence="1">
    <location>
        <begin position="20"/>
        <end position="131"/>
    </location>
</feature>
<evidence type="ECO:0000313" key="3">
    <source>
        <dbReference type="Proteomes" id="UP001420932"/>
    </source>
</evidence>
<dbReference type="PANTHER" id="PTHR31065:SF46">
    <property type="entry name" value="PLATZ TRANSCRIPTION FACTOR FAMILY PROTEIN-RELATED"/>
    <property type="match status" value="1"/>
</dbReference>
<dbReference type="EMBL" id="JBBNAF010000008">
    <property type="protein sequence ID" value="KAK9120981.1"/>
    <property type="molecule type" value="Genomic_DNA"/>
</dbReference>
<feature type="signal peptide" evidence="1">
    <location>
        <begin position="1"/>
        <end position="19"/>
    </location>
</feature>
<keyword evidence="1" id="KW-0732">Signal</keyword>
<evidence type="ECO:0000256" key="1">
    <source>
        <dbReference type="SAM" id="SignalP"/>
    </source>
</evidence>
<proteinExistence type="predicted"/>
<dbReference type="Pfam" id="PF04640">
    <property type="entry name" value="PLATZ"/>
    <property type="match status" value="1"/>
</dbReference>